<accession>A0A1Y5PF82</accession>
<evidence type="ECO:0000313" key="1">
    <source>
        <dbReference type="EMBL" id="SBS77293.1"/>
    </source>
</evidence>
<gene>
    <name evidence="1" type="ORF">MHPYR_410003</name>
</gene>
<dbReference type="EMBL" id="FLQS01000036">
    <property type="protein sequence ID" value="SBS77293.1"/>
    <property type="molecule type" value="Genomic_DNA"/>
</dbReference>
<protein>
    <submittedName>
        <fullName evidence="1">Uncharacterized protein</fullName>
    </submittedName>
</protein>
<dbReference type="AlphaFoldDB" id="A0A1Y5PF82"/>
<organism evidence="1">
    <name type="scientific">uncultured Mycobacterium sp</name>
    <dbReference type="NCBI Taxonomy" id="171292"/>
    <lineage>
        <taxon>Bacteria</taxon>
        <taxon>Bacillati</taxon>
        <taxon>Actinomycetota</taxon>
        <taxon>Actinomycetes</taxon>
        <taxon>Mycobacteriales</taxon>
        <taxon>Mycobacteriaceae</taxon>
        <taxon>Mycobacterium</taxon>
        <taxon>environmental samples</taxon>
    </lineage>
</organism>
<sequence>MLGQILRQPGLGLASYARAGSPFGQGYRARTGALDHSASDHTCRALSGRQAVEPCGAGIQCGASVTGGDGAT</sequence>
<name>A0A1Y5PF82_9MYCO</name>
<reference evidence="1" key="1">
    <citation type="submission" date="2016-03" db="EMBL/GenBank/DDBJ databases">
        <authorList>
            <person name="Ploux O."/>
        </authorList>
    </citation>
    <scope>NUCLEOTIDE SEQUENCE</scope>
    <source>
        <strain evidence="1">UC10</strain>
    </source>
</reference>
<proteinExistence type="predicted"/>